<gene>
    <name evidence="3" type="ORF">ACFOGJ_22685</name>
</gene>
<reference evidence="4" key="1">
    <citation type="journal article" date="2019" name="Int. J. Syst. Evol. Microbiol.">
        <title>The Global Catalogue of Microorganisms (GCM) 10K type strain sequencing project: providing services to taxonomists for standard genome sequencing and annotation.</title>
        <authorList>
            <consortium name="The Broad Institute Genomics Platform"/>
            <consortium name="The Broad Institute Genome Sequencing Center for Infectious Disease"/>
            <person name="Wu L."/>
            <person name="Ma J."/>
        </authorList>
    </citation>
    <scope>NUCLEOTIDE SEQUENCE [LARGE SCALE GENOMIC DNA]</scope>
    <source>
        <strain evidence="4">KCTC 42964</strain>
    </source>
</reference>
<organism evidence="3 4">
    <name type="scientific">Marinibaculum pumilum</name>
    <dbReference type="NCBI Taxonomy" id="1766165"/>
    <lineage>
        <taxon>Bacteria</taxon>
        <taxon>Pseudomonadati</taxon>
        <taxon>Pseudomonadota</taxon>
        <taxon>Alphaproteobacteria</taxon>
        <taxon>Rhodospirillales</taxon>
        <taxon>Rhodospirillaceae</taxon>
        <taxon>Marinibaculum</taxon>
    </lineage>
</organism>
<evidence type="ECO:0000313" key="3">
    <source>
        <dbReference type="EMBL" id="MFC3230075.1"/>
    </source>
</evidence>
<dbReference type="PANTHER" id="PTHR11895:SF176">
    <property type="entry name" value="AMIDASE AMID-RELATED"/>
    <property type="match status" value="1"/>
</dbReference>
<evidence type="ECO:0000256" key="1">
    <source>
        <dbReference type="SAM" id="MobiDB-lite"/>
    </source>
</evidence>
<dbReference type="Gene3D" id="3.90.1300.10">
    <property type="entry name" value="Amidase signature (AS) domain"/>
    <property type="match status" value="1"/>
</dbReference>
<protein>
    <submittedName>
        <fullName evidence="3">Amidase family protein</fullName>
    </submittedName>
</protein>
<name>A0ABV7L665_9PROT</name>
<dbReference type="Pfam" id="PF01425">
    <property type="entry name" value="Amidase"/>
    <property type="match status" value="1"/>
</dbReference>
<dbReference type="PANTHER" id="PTHR11895">
    <property type="entry name" value="TRANSAMIDASE"/>
    <property type="match status" value="1"/>
</dbReference>
<accession>A0ABV7L665</accession>
<dbReference type="SUPFAM" id="SSF75304">
    <property type="entry name" value="Amidase signature (AS) enzymes"/>
    <property type="match status" value="1"/>
</dbReference>
<dbReference type="RefSeq" id="WP_379904896.1">
    <property type="nucleotide sequence ID" value="NZ_JBHRTR010000036.1"/>
</dbReference>
<keyword evidence="4" id="KW-1185">Reference proteome</keyword>
<sequence length="453" mass="46187">MTSMTAGRPAPPDLPATVADPGRIAGLAAEQRSGGLTAAALVDSCLRRIAEVEDRVMAFRQLAEAAARVEAASCDAEAEAGHWRGRLHGIPVAIKDVLDVAGMPTRAGSPTRADAPPAGADAWIVGALRAAGAIVLGKAHTTEFAFFERPPPTRNPHALDHTPGGSSSGPAAAVAAGMAPVAVGTQTAGSVSRPAAFCGIGAFKPSTLALPGYGMLPFAPSFDTPGLYGYRLADAVAVFQAIAPPYLAPAPATEAPDEVPVVVLDDPLHEEAEPEVARALAQAAGVLSANGHRILRLAPPVPLGRILDAHRTVMEYELARVHEGLQTAPLDDVALALREAISRGGWIEAAGYRQAQAEIAAARQQLAAALPPGAVLLLPPAPTPAPPGMATGDPRFIIPFTALGGPIASFNVDRSPAGLPLGVMLAGLPGSDLAFARTACRLADLVERPPGAV</sequence>
<evidence type="ECO:0000313" key="4">
    <source>
        <dbReference type="Proteomes" id="UP001595528"/>
    </source>
</evidence>
<dbReference type="EMBL" id="JBHRTR010000036">
    <property type="protein sequence ID" value="MFC3230075.1"/>
    <property type="molecule type" value="Genomic_DNA"/>
</dbReference>
<feature type="region of interest" description="Disordered" evidence="1">
    <location>
        <begin position="150"/>
        <end position="171"/>
    </location>
</feature>
<proteinExistence type="predicted"/>
<dbReference type="InterPro" id="IPR000120">
    <property type="entry name" value="Amidase"/>
</dbReference>
<feature type="domain" description="Amidase" evidence="2">
    <location>
        <begin position="41"/>
        <end position="432"/>
    </location>
</feature>
<comment type="caution">
    <text evidence="3">The sequence shown here is derived from an EMBL/GenBank/DDBJ whole genome shotgun (WGS) entry which is preliminary data.</text>
</comment>
<evidence type="ECO:0000259" key="2">
    <source>
        <dbReference type="Pfam" id="PF01425"/>
    </source>
</evidence>
<dbReference type="InterPro" id="IPR023631">
    <property type="entry name" value="Amidase_dom"/>
</dbReference>
<dbReference type="InterPro" id="IPR036928">
    <property type="entry name" value="AS_sf"/>
</dbReference>
<dbReference type="Proteomes" id="UP001595528">
    <property type="component" value="Unassembled WGS sequence"/>
</dbReference>